<organism evidence="6 7">
    <name type="scientific">Leptospira interrogans serovar Grippotyphosa str. LT2186</name>
    <dbReference type="NCBI Taxonomy" id="1001599"/>
    <lineage>
        <taxon>Bacteria</taxon>
        <taxon>Pseudomonadati</taxon>
        <taxon>Spirochaetota</taxon>
        <taxon>Spirochaetia</taxon>
        <taxon>Leptospirales</taxon>
        <taxon>Leptospiraceae</taxon>
        <taxon>Leptospira</taxon>
    </lineage>
</organism>
<dbReference type="PANTHER" id="PTHR43814">
    <property type="entry name" value="ARGININOSUCCINATE LYASE"/>
    <property type="match status" value="1"/>
</dbReference>
<evidence type="ECO:0000313" key="6">
    <source>
        <dbReference type="EMBL" id="EMG11487.1"/>
    </source>
</evidence>
<dbReference type="Proteomes" id="UP000011776">
    <property type="component" value="Unassembled WGS sequence"/>
</dbReference>
<dbReference type="SUPFAM" id="SSF48557">
    <property type="entry name" value="L-aspartase-like"/>
    <property type="match status" value="1"/>
</dbReference>
<dbReference type="InterPro" id="IPR022761">
    <property type="entry name" value="Fumarate_lyase_N"/>
</dbReference>
<evidence type="ECO:0000256" key="4">
    <source>
        <dbReference type="ARBA" id="ARBA00022571"/>
    </source>
</evidence>
<comment type="catalytic activity">
    <reaction evidence="1">
        <text>2-(N(omega)-L-arginino)succinate = fumarate + L-arginine</text>
        <dbReference type="Rhea" id="RHEA:24020"/>
        <dbReference type="ChEBI" id="CHEBI:29806"/>
        <dbReference type="ChEBI" id="CHEBI:32682"/>
        <dbReference type="ChEBI" id="CHEBI:57472"/>
        <dbReference type="EC" id="4.3.2.1"/>
    </reaction>
</comment>
<proteinExistence type="predicted"/>
<dbReference type="GO" id="GO:0042450">
    <property type="term" value="P:L-arginine biosynthetic process via ornithine"/>
    <property type="evidence" value="ECO:0007669"/>
    <property type="project" value="InterPro"/>
</dbReference>
<accession>M3I6G9</accession>
<dbReference type="InterPro" id="IPR009049">
    <property type="entry name" value="Argininosuccinate_lyase"/>
</dbReference>
<evidence type="ECO:0000313" key="7">
    <source>
        <dbReference type="Proteomes" id="UP000011776"/>
    </source>
</evidence>
<keyword evidence="4" id="KW-0055">Arginine biosynthesis</keyword>
<dbReference type="GO" id="GO:0005829">
    <property type="term" value="C:cytosol"/>
    <property type="evidence" value="ECO:0007669"/>
    <property type="project" value="TreeGrafter"/>
</dbReference>
<evidence type="ECO:0000256" key="3">
    <source>
        <dbReference type="ARBA" id="ARBA00012338"/>
    </source>
</evidence>
<dbReference type="Gene3D" id="1.20.200.10">
    <property type="entry name" value="Fumarase/aspartase (Central domain)"/>
    <property type="match status" value="1"/>
</dbReference>
<name>M3I6G9_LEPIR</name>
<dbReference type="GO" id="GO:0004056">
    <property type="term" value="F:argininosuccinate lyase activity"/>
    <property type="evidence" value="ECO:0007669"/>
    <property type="project" value="UniProtKB-EC"/>
</dbReference>
<sequence>MDGVSSRDHILEFLFACTQLMIHVSRICEDIILYSSQEFGILKLPDSLTTGSSIMPQKKILILQNSFVENREG</sequence>
<dbReference type="AlphaFoldDB" id="M3I6G9"/>
<dbReference type="EC" id="4.3.2.1" evidence="3"/>
<dbReference type="EMBL" id="AFME02000164">
    <property type="protein sequence ID" value="EMG11487.1"/>
    <property type="molecule type" value="Genomic_DNA"/>
</dbReference>
<dbReference type="UniPathway" id="UPA00068">
    <property type="reaction ID" value="UER00114"/>
</dbReference>
<comment type="pathway">
    <text evidence="2">Amino-acid biosynthesis; L-arginine biosynthesis; L-arginine from L-ornithine and carbamoyl phosphate: step 3/3.</text>
</comment>
<protein>
    <recommendedName>
        <fullName evidence="3">argininosuccinate lyase</fullName>
        <ecNumber evidence="3">4.3.2.1</ecNumber>
    </recommendedName>
</protein>
<dbReference type="InterPro" id="IPR008948">
    <property type="entry name" value="L-Aspartase-like"/>
</dbReference>
<evidence type="ECO:0000259" key="5">
    <source>
        <dbReference type="Pfam" id="PF00206"/>
    </source>
</evidence>
<feature type="domain" description="Fumarate lyase N-terminal" evidence="5">
    <location>
        <begin position="1"/>
        <end position="59"/>
    </location>
</feature>
<reference evidence="6 7" key="1">
    <citation type="submission" date="2013-02" db="EMBL/GenBank/DDBJ databases">
        <authorList>
            <person name="Harkins D.M."/>
            <person name="Durkin A.S."/>
            <person name="Brinkac L.M."/>
            <person name="Haft D.H."/>
            <person name="Selengut J.D."/>
            <person name="Sanka R."/>
            <person name="DePew J."/>
            <person name="Purushe J."/>
            <person name="Tulsiani S.M."/>
            <person name="Graham G.C."/>
            <person name="Burns M.-A."/>
            <person name="Dohnt M.F."/>
            <person name="Smythe L.D."/>
            <person name="McKay D.B."/>
            <person name="Craig S.B."/>
            <person name="Vinetz J.M."/>
            <person name="Sutton G.G."/>
            <person name="Nierman W.C."/>
            <person name="Fouts D.E."/>
        </authorList>
    </citation>
    <scope>NUCLEOTIDE SEQUENCE [LARGE SCALE GENOMIC DNA]</scope>
    <source>
        <strain evidence="6 7">LT2186</strain>
    </source>
</reference>
<comment type="caution">
    <text evidence="6">The sequence shown here is derived from an EMBL/GenBank/DDBJ whole genome shotgun (WGS) entry which is preliminary data.</text>
</comment>
<dbReference type="PRINTS" id="PR00149">
    <property type="entry name" value="FUMRATELYASE"/>
</dbReference>
<gene>
    <name evidence="6" type="ORF">LEP1GSC151_3352</name>
</gene>
<dbReference type="PANTHER" id="PTHR43814:SF1">
    <property type="entry name" value="ARGININOSUCCINATE LYASE"/>
    <property type="match status" value="1"/>
</dbReference>
<keyword evidence="6" id="KW-0456">Lyase</keyword>
<dbReference type="Pfam" id="PF00206">
    <property type="entry name" value="Lyase_1"/>
    <property type="match status" value="1"/>
</dbReference>
<evidence type="ECO:0000256" key="1">
    <source>
        <dbReference type="ARBA" id="ARBA00000985"/>
    </source>
</evidence>
<keyword evidence="4" id="KW-0028">Amino-acid biosynthesis</keyword>
<dbReference type="BioCyc" id="LINT1001599:G11K9-2227-MONOMER"/>
<evidence type="ECO:0000256" key="2">
    <source>
        <dbReference type="ARBA" id="ARBA00004941"/>
    </source>
</evidence>
<dbReference type="PRINTS" id="PR00145">
    <property type="entry name" value="ARGSUCLYASE"/>
</dbReference>
<dbReference type="InterPro" id="IPR000362">
    <property type="entry name" value="Fumarate_lyase_fam"/>
</dbReference>